<evidence type="ECO:0000256" key="1">
    <source>
        <dbReference type="ARBA" id="ARBA00022723"/>
    </source>
</evidence>
<dbReference type="Proteomes" id="UP000295506">
    <property type="component" value="Unassembled WGS sequence"/>
</dbReference>
<dbReference type="GO" id="GO:0046872">
    <property type="term" value="F:metal ion binding"/>
    <property type="evidence" value="ECO:0007669"/>
    <property type="project" value="UniProtKB-KW"/>
</dbReference>
<dbReference type="PROSITE" id="PS51379">
    <property type="entry name" value="4FE4S_FER_2"/>
    <property type="match status" value="2"/>
</dbReference>
<dbReference type="AlphaFoldDB" id="A0A126QK49"/>
<sequence>MAAKFLAKDNLSPWLAELSAAYRTLVPHREGEAVVFRKFHSGMVPELGLRPTVSPKGAVFPQCEPLMTFRYDKDADDPGKVRVSVRERKDETPTVVVGARSCDAAGFNSFDRVYVTDKVTDQNYLARRTRTLIVTLACTRPATTCFCNWVGGGPGDTAGADVRMTPLSDGWLLESVTERGETLLDGALLEDGASRESEARAVLEAAEGAMTPGPDLSAAPAKLLALFDDAGFWEAATAKCLSCGACTYLCPTCYCFNITDEQCGLEGVRLRTWDNCMSSQFTEEASGHNPRPTKGHRFKNRIGHKFGYYPSLHGGAIACVGCGRCIKSCPVSMDVREVVRNVLAAPAGPEEI</sequence>
<evidence type="ECO:0000259" key="4">
    <source>
        <dbReference type="PROSITE" id="PS51379"/>
    </source>
</evidence>
<dbReference type="Pfam" id="PF17179">
    <property type="entry name" value="Fer4_22"/>
    <property type="match status" value="1"/>
</dbReference>
<evidence type="ECO:0000313" key="6">
    <source>
        <dbReference type="EMBL" id="TDT87037.1"/>
    </source>
</evidence>
<reference evidence="6 8" key="2">
    <citation type="submission" date="2019-03" db="EMBL/GenBank/DDBJ databases">
        <title>Genomic Encyclopedia of Type Strains, Phase IV (KMG-IV): sequencing the most valuable type-strain genomes for metagenomic binning, comparative biology and taxonomic classification.</title>
        <authorList>
            <person name="Goeker M."/>
        </authorList>
    </citation>
    <scope>NUCLEOTIDE SEQUENCE [LARGE SCALE GENOMIC DNA]</scope>
    <source>
        <strain evidence="6 8">DSM 101483</strain>
    </source>
</reference>
<dbReference type="SUPFAM" id="SSF46548">
    <property type="entry name" value="alpha-helical ferredoxin"/>
    <property type="match status" value="1"/>
</dbReference>
<keyword evidence="1" id="KW-0479">Metal-binding</keyword>
<evidence type="ECO:0000256" key="2">
    <source>
        <dbReference type="ARBA" id="ARBA00023004"/>
    </source>
</evidence>
<dbReference type="InterPro" id="IPR017900">
    <property type="entry name" value="4Fe4S_Fe_S_CS"/>
</dbReference>
<dbReference type="Proteomes" id="UP000055611">
    <property type="component" value="Chromosome"/>
</dbReference>
<evidence type="ECO:0000313" key="7">
    <source>
        <dbReference type="Proteomes" id="UP000055611"/>
    </source>
</evidence>
<dbReference type="KEGG" id="dej:AWY79_02140"/>
<reference evidence="5 7" key="1">
    <citation type="journal article" date="2016" name="Front. Microbiol.">
        <title>Genome Sequence of the Piezophilic, Mesophilic Sulfate-Reducing Bacterium Desulfovibrio indicus J2T.</title>
        <authorList>
            <person name="Cao J."/>
            <person name="Maignien L."/>
            <person name="Shao Z."/>
            <person name="Alain K."/>
            <person name="Jebbar M."/>
        </authorList>
    </citation>
    <scope>NUCLEOTIDE SEQUENCE [LARGE SCALE GENOMIC DNA]</scope>
    <source>
        <strain evidence="5 7">J2</strain>
    </source>
</reference>
<evidence type="ECO:0000313" key="5">
    <source>
        <dbReference type="EMBL" id="AMK09998.1"/>
    </source>
</evidence>
<dbReference type="PROSITE" id="PS00198">
    <property type="entry name" value="4FE4S_FER_1"/>
    <property type="match status" value="2"/>
</dbReference>
<dbReference type="OrthoDB" id="9795302at2"/>
<feature type="domain" description="4Fe-4S ferredoxin-type" evidence="4">
    <location>
        <begin position="308"/>
        <end position="341"/>
    </location>
</feature>
<proteinExistence type="predicted"/>
<organism evidence="6 8">
    <name type="scientific">Pseudodesulfovibrio indicus</name>
    <dbReference type="NCBI Taxonomy" id="1716143"/>
    <lineage>
        <taxon>Bacteria</taxon>
        <taxon>Pseudomonadati</taxon>
        <taxon>Thermodesulfobacteriota</taxon>
        <taxon>Desulfovibrionia</taxon>
        <taxon>Desulfovibrionales</taxon>
        <taxon>Desulfovibrionaceae</taxon>
    </lineage>
</organism>
<keyword evidence="7" id="KW-1185">Reference proteome</keyword>
<gene>
    <name evidence="5" type="ORF">AWY79_02140</name>
    <name evidence="6" type="ORF">EDC59_110119</name>
</gene>
<dbReference type="EMBL" id="CP014206">
    <property type="protein sequence ID" value="AMK09998.1"/>
    <property type="molecule type" value="Genomic_DNA"/>
</dbReference>
<dbReference type="RefSeq" id="WP_066799669.1">
    <property type="nucleotide sequence ID" value="NZ_CP014206.1"/>
</dbReference>
<name>A0A126QK49_9BACT</name>
<accession>A0A126QK49</accession>
<dbReference type="InterPro" id="IPR017896">
    <property type="entry name" value="4Fe4S_Fe-S-bd"/>
</dbReference>
<dbReference type="PANTHER" id="PTHR40447">
    <property type="entry name" value="ANAEROBIC SULFITE REDUCTASE SUBUNIT A"/>
    <property type="match status" value="1"/>
</dbReference>
<evidence type="ECO:0000313" key="8">
    <source>
        <dbReference type="Proteomes" id="UP000295506"/>
    </source>
</evidence>
<feature type="domain" description="4Fe-4S ferredoxin-type" evidence="4">
    <location>
        <begin position="231"/>
        <end position="261"/>
    </location>
</feature>
<keyword evidence="3" id="KW-0411">Iron-sulfur</keyword>
<protein>
    <submittedName>
        <fullName evidence="6">4Fe-4S dicluster protein</fullName>
    </submittedName>
    <submittedName>
        <fullName evidence="5">Hydrogenase</fullName>
    </submittedName>
</protein>
<dbReference type="EMBL" id="SOBK01000010">
    <property type="protein sequence ID" value="TDT87037.1"/>
    <property type="molecule type" value="Genomic_DNA"/>
</dbReference>
<keyword evidence="2" id="KW-0408">Iron</keyword>
<dbReference type="GO" id="GO:0051536">
    <property type="term" value="F:iron-sulfur cluster binding"/>
    <property type="evidence" value="ECO:0007669"/>
    <property type="project" value="UniProtKB-KW"/>
</dbReference>
<dbReference type="PANTHER" id="PTHR40447:SF1">
    <property type="entry name" value="ANAEROBIC SULFITE REDUCTASE SUBUNIT A"/>
    <property type="match status" value="1"/>
</dbReference>
<evidence type="ECO:0000256" key="3">
    <source>
        <dbReference type="ARBA" id="ARBA00023014"/>
    </source>
</evidence>